<dbReference type="PANTHER" id="PTHR35901:SF1">
    <property type="entry name" value="EXONUCLEASE VAPC9"/>
    <property type="match status" value="1"/>
</dbReference>
<dbReference type="InterPro" id="IPR022907">
    <property type="entry name" value="VapC_family"/>
</dbReference>
<dbReference type="Pfam" id="PF01850">
    <property type="entry name" value="PIN"/>
    <property type="match status" value="1"/>
</dbReference>
<keyword evidence="2 6" id="KW-0540">Nuclease</keyword>
<sequence>MRAPRRPDAALVVDASVALKWLVEEPGSEAALALQHQDLAAPALLRIETANVLRTLVARGAAEAAQARDLLGLLQIAPVTIIDPDDALETRALALALDLNHPVYDCVYLALAERLNRSLITADGRLLRALRGTPHAARAEALETVAL</sequence>
<keyword evidence="9" id="KW-1185">Reference proteome</keyword>
<evidence type="ECO:0000313" key="9">
    <source>
        <dbReference type="Proteomes" id="UP001596056"/>
    </source>
</evidence>
<protein>
    <recommendedName>
        <fullName evidence="6">Ribonuclease VapC</fullName>
        <shortName evidence="6">RNase VapC</shortName>
        <ecNumber evidence="6">3.1.-.-</ecNumber>
    </recommendedName>
    <alternativeName>
        <fullName evidence="6">Toxin VapC</fullName>
    </alternativeName>
</protein>
<evidence type="ECO:0000256" key="4">
    <source>
        <dbReference type="ARBA" id="ARBA00022801"/>
    </source>
</evidence>
<comment type="caution">
    <text evidence="8">The sequence shown here is derived from an EMBL/GenBank/DDBJ whole genome shotgun (WGS) entry which is preliminary data.</text>
</comment>
<keyword evidence="4 6" id="KW-0378">Hydrolase</keyword>
<dbReference type="InterPro" id="IPR051619">
    <property type="entry name" value="TypeII_TA_RNase_PINc/VapC"/>
</dbReference>
<comment type="cofactor">
    <cofactor evidence="6">
        <name>Mg(2+)</name>
        <dbReference type="ChEBI" id="CHEBI:18420"/>
    </cofactor>
</comment>
<comment type="function">
    <text evidence="6">Toxic component of a toxin-antitoxin (TA) system. An RNase.</text>
</comment>
<keyword evidence="5 6" id="KW-0460">Magnesium</keyword>
<keyword evidence="3 6" id="KW-0479">Metal-binding</keyword>
<evidence type="ECO:0000313" key="8">
    <source>
        <dbReference type="EMBL" id="MFC5567424.1"/>
    </source>
</evidence>
<dbReference type="HAMAP" id="MF_00265">
    <property type="entry name" value="VapC_Nob1"/>
    <property type="match status" value="1"/>
</dbReference>
<dbReference type="Gene3D" id="3.40.50.1010">
    <property type="entry name" value="5'-nuclease"/>
    <property type="match status" value="1"/>
</dbReference>
<proteinExistence type="inferred from homology"/>
<evidence type="ECO:0000256" key="5">
    <source>
        <dbReference type="ARBA" id="ARBA00022842"/>
    </source>
</evidence>
<dbReference type="Proteomes" id="UP001596056">
    <property type="component" value="Unassembled WGS sequence"/>
</dbReference>
<comment type="similarity">
    <text evidence="6">Belongs to the PINc/VapC protein family.</text>
</comment>
<evidence type="ECO:0000259" key="7">
    <source>
        <dbReference type="Pfam" id="PF01850"/>
    </source>
</evidence>
<dbReference type="EC" id="3.1.-.-" evidence="6"/>
<dbReference type="EMBL" id="JBHSNA010000014">
    <property type="protein sequence ID" value="MFC5567424.1"/>
    <property type="molecule type" value="Genomic_DNA"/>
</dbReference>
<keyword evidence="6" id="KW-0800">Toxin</keyword>
<dbReference type="InterPro" id="IPR044153">
    <property type="entry name" value="PIN_Pae0151-like"/>
</dbReference>
<dbReference type="RefSeq" id="WP_342454195.1">
    <property type="nucleotide sequence ID" value="NZ_JAGGJP010000013.1"/>
</dbReference>
<dbReference type="InterPro" id="IPR029060">
    <property type="entry name" value="PIN-like_dom_sf"/>
</dbReference>
<feature type="binding site" evidence="6">
    <location>
        <position position="105"/>
    </location>
    <ligand>
        <name>Mg(2+)</name>
        <dbReference type="ChEBI" id="CHEBI:18420"/>
    </ligand>
</feature>
<evidence type="ECO:0000256" key="6">
    <source>
        <dbReference type="HAMAP-Rule" id="MF_00265"/>
    </source>
</evidence>
<name>A0ABW0SFK2_9RHOB</name>
<gene>
    <name evidence="6" type="primary">vapC</name>
    <name evidence="8" type="ORF">ACFPOC_13505</name>
</gene>
<evidence type="ECO:0000256" key="2">
    <source>
        <dbReference type="ARBA" id="ARBA00022722"/>
    </source>
</evidence>
<feature type="domain" description="PIN" evidence="7">
    <location>
        <begin position="12"/>
        <end position="128"/>
    </location>
</feature>
<feature type="binding site" evidence="6">
    <location>
        <position position="14"/>
    </location>
    <ligand>
        <name>Mg(2+)</name>
        <dbReference type="ChEBI" id="CHEBI:18420"/>
    </ligand>
</feature>
<keyword evidence="1 6" id="KW-1277">Toxin-antitoxin system</keyword>
<evidence type="ECO:0000256" key="3">
    <source>
        <dbReference type="ARBA" id="ARBA00022723"/>
    </source>
</evidence>
<reference evidence="9" key="1">
    <citation type="journal article" date="2019" name="Int. J. Syst. Evol. Microbiol.">
        <title>The Global Catalogue of Microorganisms (GCM) 10K type strain sequencing project: providing services to taxonomists for standard genome sequencing and annotation.</title>
        <authorList>
            <consortium name="The Broad Institute Genomics Platform"/>
            <consortium name="The Broad Institute Genome Sequencing Center for Infectious Disease"/>
            <person name="Wu L."/>
            <person name="Ma J."/>
        </authorList>
    </citation>
    <scope>NUCLEOTIDE SEQUENCE [LARGE SCALE GENOMIC DNA]</scope>
    <source>
        <strain evidence="9">KACC 11588</strain>
    </source>
</reference>
<organism evidence="8 9">
    <name type="scientific">Rubellimicrobium aerolatum</name>
    <dbReference type="NCBI Taxonomy" id="490979"/>
    <lineage>
        <taxon>Bacteria</taxon>
        <taxon>Pseudomonadati</taxon>
        <taxon>Pseudomonadota</taxon>
        <taxon>Alphaproteobacteria</taxon>
        <taxon>Rhodobacterales</taxon>
        <taxon>Roseobacteraceae</taxon>
        <taxon>Rubellimicrobium</taxon>
    </lineage>
</organism>
<dbReference type="SUPFAM" id="SSF88723">
    <property type="entry name" value="PIN domain-like"/>
    <property type="match status" value="1"/>
</dbReference>
<dbReference type="CDD" id="cd09873">
    <property type="entry name" value="PIN_Pae0151-like"/>
    <property type="match status" value="1"/>
</dbReference>
<evidence type="ECO:0000256" key="1">
    <source>
        <dbReference type="ARBA" id="ARBA00022649"/>
    </source>
</evidence>
<accession>A0ABW0SFK2</accession>
<dbReference type="InterPro" id="IPR002716">
    <property type="entry name" value="PIN_dom"/>
</dbReference>
<dbReference type="PANTHER" id="PTHR35901">
    <property type="entry name" value="RIBONUCLEASE VAPC3"/>
    <property type="match status" value="1"/>
</dbReference>